<reference evidence="3 4" key="1">
    <citation type="submission" date="2016-10" db="EMBL/GenBank/DDBJ databases">
        <authorList>
            <person name="Varghese N."/>
            <person name="Submissions S."/>
        </authorList>
    </citation>
    <scope>NUCLEOTIDE SEQUENCE [LARGE SCALE GENOMIC DNA]</scope>
    <source>
        <strain evidence="3 4">BS2771</strain>
    </source>
</reference>
<sequence>MNQPITRDEMRVFLIVWRCAYTERPLQIHYRVPTMGRYKSLLIAIALFVAAWFLLLSATAGVPENPADLSDTSGLPPVTIYAVALQAIGIVAIIVSVLGMLASYKIRSVSFGFRLAVFWVSNALLVLASLLGVFVIASYVLGTISGVAGVALYIASLALVVIAAPKRVTIKHQP</sequence>
<feature type="transmembrane region" description="Helical" evidence="1">
    <location>
        <begin position="80"/>
        <end position="104"/>
    </location>
</feature>
<evidence type="ECO:0000313" key="2">
    <source>
        <dbReference type="EMBL" id="KAA2230527.1"/>
    </source>
</evidence>
<keyword evidence="1" id="KW-0812">Transmembrane</keyword>
<proteinExistence type="predicted"/>
<dbReference type="Proteomes" id="UP000199620">
    <property type="component" value="Chromosome I"/>
</dbReference>
<dbReference type="Proteomes" id="UP000325296">
    <property type="component" value="Unassembled WGS sequence"/>
</dbReference>
<organism evidence="2 5">
    <name type="scientific">Pseudomonas brenneri</name>
    <dbReference type="NCBI Taxonomy" id="129817"/>
    <lineage>
        <taxon>Bacteria</taxon>
        <taxon>Pseudomonadati</taxon>
        <taxon>Pseudomonadota</taxon>
        <taxon>Gammaproteobacteria</taxon>
        <taxon>Pseudomonadales</taxon>
        <taxon>Pseudomonadaceae</taxon>
        <taxon>Pseudomonas</taxon>
    </lineage>
</organism>
<name>A0A5B2UXC4_9PSED</name>
<keyword evidence="1" id="KW-1133">Transmembrane helix</keyword>
<feature type="transmembrane region" description="Helical" evidence="1">
    <location>
        <begin position="143"/>
        <end position="164"/>
    </location>
</feature>
<dbReference type="OrthoDB" id="7027011at2"/>
<feature type="transmembrane region" description="Helical" evidence="1">
    <location>
        <begin position="41"/>
        <end position="60"/>
    </location>
</feature>
<accession>A0A5B2UXC4</accession>
<evidence type="ECO:0000313" key="5">
    <source>
        <dbReference type="Proteomes" id="UP000325296"/>
    </source>
</evidence>
<dbReference type="AlphaFoldDB" id="A0A5B2UXC4"/>
<keyword evidence="1" id="KW-0472">Membrane</keyword>
<gene>
    <name evidence="2" type="ORF">F1720_11090</name>
    <name evidence="3" type="ORF">SAMN04490181_2269</name>
</gene>
<reference evidence="2 5" key="2">
    <citation type="submission" date="2019-09" db="EMBL/GenBank/DDBJ databases">
        <title>Draft genome sequence of Pseudomonas brenneri CCUG 51514(T).</title>
        <authorList>
            <person name="Tunovic T."/>
            <person name="Pineiro-Iglesias B."/>
            <person name="Unosson C."/>
            <person name="Inganas E."/>
            <person name="Ohlen M."/>
            <person name="Cardew S."/>
            <person name="Jensie-Markopoulos S."/>
            <person name="Salva-Serra F."/>
            <person name="Jaen-Luchoro D."/>
            <person name="Svensson-Stadler L."/>
            <person name="Chun J."/>
            <person name="Moore E."/>
        </authorList>
    </citation>
    <scope>NUCLEOTIDE SEQUENCE [LARGE SCALE GENOMIC DNA]</scope>
    <source>
        <strain evidence="2 5">CCUG 51514</strain>
    </source>
</reference>
<evidence type="ECO:0000313" key="3">
    <source>
        <dbReference type="EMBL" id="SDU96523.1"/>
    </source>
</evidence>
<evidence type="ECO:0000256" key="1">
    <source>
        <dbReference type="SAM" id="Phobius"/>
    </source>
</evidence>
<protein>
    <submittedName>
        <fullName evidence="2">Uncharacterized protein</fullName>
    </submittedName>
</protein>
<evidence type="ECO:0000313" key="4">
    <source>
        <dbReference type="Proteomes" id="UP000199620"/>
    </source>
</evidence>
<dbReference type="RefSeq" id="WP_090291371.1">
    <property type="nucleotide sequence ID" value="NZ_BMNU01000007.1"/>
</dbReference>
<dbReference type="EMBL" id="LT629800">
    <property type="protein sequence ID" value="SDU96523.1"/>
    <property type="molecule type" value="Genomic_DNA"/>
</dbReference>
<dbReference type="EMBL" id="VUOL01000005">
    <property type="protein sequence ID" value="KAA2230527.1"/>
    <property type="molecule type" value="Genomic_DNA"/>
</dbReference>
<feature type="transmembrane region" description="Helical" evidence="1">
    <location>
        <begin position="116"/>
        <end position="137"/>
    </location>
</feature>
<keyword evidence="4" id="KW-1185">Reference proteome</keyword>